<feature type="non-terminal residue" evidence="1">
    <location>
        <position position="89"/>
    </location>
</feature>
<comment type="caution">
    <text evidence="1">The sequence shown here is derived from an EMBL/GenBank/DDBJ whole genome shotgun (WGS) entry which is preliminary data.</text>
</comment>
<dbReference type="EMBL" id="BARU01030597">
    <property type="protein sequence ID" value="GAH65073.1"/>
    <property type="molecule type" value="Genomic_DNA"/>
</dbReference>
<proteinExistence type="predicted"/>
<organism evidence="1">
    <name type="scientific">marine sediment metagenome</name>
    <dbReference type="NCBI Taxonomy" id="412755"/>
    <lineage>
        <taxon>unclassified sequences</taxon>
        <taxon>metagenomes</taxon>
        <taxon>ecological metagenomes</taxon>
    </lineage>
</organism>
<name>X1J5Q1_9ZZZZ</name>
<reference evidence="1" key="1">
    <citation type="journal article" date="2014" name="Front. Microbiol.">
        <title>High frequency of phylogenetically diverse reductive dehalogenase-homologous genes in deep subseafloor sedimentary metagenomes.</title>
        <authorList>
            <person name="Kawai M."/>
            <person name="Futagami T."/>
            <person name="Toyoda A."/>
            <person name="Takaki Y."/>
            <person name="Nishi S."/>
            <person name="Hori S."/>
            <person name="Arai W."/>
            <person name="Tsubouchi T."/>
            <person name="Morono Y."/>
            <person name="Uchiyama I."/>
            <person name="Ito T."/>
            <person name="Fujiyama A."/>
            <person name="Inagaki F."/>
            <person name="Takami H."/>
        </authorList>
    </citation>
    <scope>NUCLEOTIDE SEQUENCE</scope>
    <source>
        <strain evidence="1">Expedition CK06-06</strain>
    </source>
</reference>
<accession>X1J5Q1</accession>
<sequence>MHFLSELVKNPILENPFEQHLNIHRHFYRYSKGVFIGPALKISKTKAKINMKGAHEYEDLILEAVTKSISNSQENFEINGKLISSSDIA</sequence>
<dbReference type="AlphaFoldDB" id="X1J5Q1"/>
<gene>
    <name evidence="1" type="ORF">S03H2_48527</name>
</gene>
<protein>
    <submittedName>
        <fullName evidence="1">Uncharacterized protein</fullName>
    </submittedName>
</protein>
<evidence type="ECO:0000313" key="1">
    <source>
        <dbReference type="EMBL" id="GAH65073.1"/>
    </source>
</evidence>